<comment type="catalytic activity">
    <reaction evidence="5">
        <text>a 2'-deoxyadenosine in DNA + S-adenosyl-L-methionine = an N(6)-methyl-2'-deoxyadenosine in DNA + S-adenosyl-L-homocysteine + H(+)</text>
        <dbReference type="Rhea" id="RHEA:15197"/>
        <dbReference type="Rhea" id="RHEA-COMP:12418"/>
        <dbReference type="Rhea" id="RHEA-COMP:12419"/>
        <dbReference type="ChEBI" id="CHEBI:15378"/>
        <dbReference type="ChEBI" id="CHEBI:57856"/>
        <dbReference type="ChEBI" id="CHEBI:59789"/>
        <dbReference type="ChEBI" id="CHEBI:90615"/>
        <dbReference type="ChEBI" id="CHEBI:90616"/>
        <dbReference type="EC" id="2.1.1.72"/>
    </reaction>
</comment>
<dbReference type="AlphaFoldDB" id="A0A919W1F4"/>
<name>A0A919W1F4_9ACTN</name>
<dbReference type="PROSITE" id="PS00092">
    <property type="entry name" value="N6_MTASE"/>
    <property type="match status" value="1"/>
</dbReference>
<evidence type="ECO:0000313" key="6">
    <source>
        <dbReference type="EMBL" id="GIM90349.1"/>
    </source>
</evidence>
<dbReference type="Proteomes" id="UP000677082">
    <property type="component" value="Unassembled WGS sequence"/>
</dbReference>
<dbReference type="InterPro" id="IPR002052">
    <property type="entry name" value="DNA_methylase_N6_adenine_CS"/>
</dbReference>
<dbReference type="PANTHER" id="PTHR30481">
    <property type="entry name" value="DNA ADENINE METHYLASE"/>
    <property type="match status" value="1"/>
</dbReference>
<dbReference type="GO" id="GO:1904047">
    <property type="term" value="F:S-adenosyl-L-methionine binding"/>
    <property type="evidence" value="ECO:0007669"/>
    <property type="project" value="TreeGrafter"/>
</dbReference>
<dbReference type="GO" id="GO:0043565">
    <property type="term" value="F:sequence-specific DNA binding"/>
    <property type="evidence" value="ECO:0007669"/>
    <property type="project" value="TreeGrafter"/>
</dbReference>
<dbReference type="GO" id="GO:0009307">
    <property type="term" value="P:DNA restriction-modification system"/>
    <property type="evidence" value="ECO:0007669"/>
    <property type="project" value="InterPro"/>
</dbReference>
<evidence type="ECO:0000256" key="1">
    <source>
        <dbReference type="ARBA" id="ARBA00011900"/>
    </source>
</evidence>
<evidence type="ECO:0000256" key="4">
    <source>
        <dbReference type="ARBA" id="ARBA00022691"/>
    </source>
</evidence>
<dbReference type="InterPro" id="IPR029063">
    <property type="entry name" value="SAM-dependent_MTases_sf"/>
</dbReference>
<dbReference type="Gene3D" id="3.40.50.150">
    <property type="entry name" value="Vaccinia Virus protein VP39"/>
    <property type="match status" value="2"/>
</dbReference>
<accession>A0A919W1F4</accession>
<dbReference type="GO" id="GO:0006298">
    <property type="term" value="P:mismatch repair"/>
    <property type="evidence" value="ECO:0007669"/>
    <property type="project" value="TreeGrafter"/>
</dbReference>
<dbReference type="GO" id="GO:0009007">
    <property type="term" value="F:site-specific DNA-methyltransferase (adenine-specific) activity"/>
    <property type="evidence" value="ECO:0007669"/>
    <property type="project" value="UniProtKB-EC"/>
</dbReference>
<protein>
    <recommendedName>
        <fullName evidence="1">site-specific DNA-methyltransferase (adenine-specific)</fullName>
        <ecNumber evidence="1">2.1.1.72</ecNumber>
    </recommendedName>
</protein>
<comment type="caution">
    <text evidence="6">The sequence shown here is derived from an EMBL/GenBank/DDBJ whole genome shotgun (WGS) entry which is preliminary data.</text>
</comment>
<reference evidence="6 7" key="1">
    <citation type="submission" date="2021-03" db="EMBL/GenBank/DDBJ databases">
        <title>Whole genome shotgun sequence of Actinoplanes toevensis NBRC 105298.</title>
        <authorList>
            <person name="Komaki H."/>
            <person name="Tamura T."/>
        </authorList>
    </citation>
    <scope>NUCLEOTIDE SEQUENCE [LARGE SCALE GENOMIC DNA]</scope>
    <source>
        <strain evidence="6 7">NBRC 105298</strain>
    </source>
</reference>
<dbReference type="InterPro" id="IPR012327">
    <property type="entry name" value="MeTrfase_D12"/>
</dbReference>
<dbReference type="PANTHER" id="PTHR30481:SF4">
    <property type="entry name" value="SITE-SPECIFIC DNA-METHYLTRANSFERASE (ADENINE-SPECIFIC)"/>
    <property type="match status" value="1"/>
</dbReference>
<organism evidence="6 7">
    <name type="scientific">Paractinoplanes toevensis</name>
    <dbReference type="NCBI Taxonomy" id="571911"/>
    <lineage>
        <taxon>Bacteria</taxon>
        <taxon>Bacillati</taxon>
        <taxon>Actinomycetota</taxon>
        <taxon>Actinomycetes</taxon>
        <taxon>Micromonosporales</taxon>
        <taxon>Micromonosporaceae</taxon>
        <taxon>Paractinoplanes</taxon>
    </lineage>
</organism>
<dbReference type="EC" id="2.1.1.72" evidence="1"/>
<proteinExistence type="predicted"/>
<dbReference type="PIRSF" id="PIRSF000398">
    <property type="entry name" value="M_m6A_EcoRV"/>
    <property type="match status" value="1"/>
</dbReference>
<dbReference type="EMBL" id="BOQN01000027">
    <property type="protein sequence ID" value="GIM90349.1"/>
    <property type="molecule type" value="Genomic_DNA"/>
</dbReference>
<evidence type="ECO:0000256" key="2">
    <source>
        <dbReference type="ARBA" id="ARBA00022603"/>
    </source>
</evidence>
<keyword evidence="2 6" id="KW-0489">Methyltransferase</keyword>
<gene>
    <name evidence="6" type="ORF">Ato02nite_021420</name>
</gene>
<dbReference type="InterPro" id="IPR012263">
    <property type="entry name" value="M_m6A_EcoRV"/>
</dbReference>
<evidence type="ECO:0000256" key="3">
    <source>
        <dbReference type="ARBA" id="ARBA00022679"/>
    </source>
</evidence>
<dbReference type="RefSeq" id="WP_246606426.1">
    <property type="nucleotide sequence ID" value="NZ_BOQN01000027.1"/>
</dbReference>
<keyword evidence="7" id="KW-1185">Reference proteome</keyword>
<evidence type="ECO:0000256" key="5">
    <source>
        <dbReference type="ARBA" id="ARBA00047942"/>
    </source>
</evidence>
<keyword evidence="3" id="KW-0808">Transferase</keyword>
<dbReference type="SUPFAM" id="SSF53335">
    <property type="entry name" value="S-adenosyl-L-methionine-dependent methyltransferases"/>
    <property type="match status" value="1"/>
</dbReference>
<keyword evidence="4" id="KW-0949">S-adenosyl-L-methionine</keyword>
<sequence>MSSAIKPPFTYFGGKSNIAEQIVGFFPEHVHYIEPFAGSLSVLLAKRPSRMETVNDLDGDLQTFWRVLRDRTADLERVCALTPHSRTEYAQCRDAEPVADELETARRVWLLLTQGRGGTLRDAKTGWRHFVNPRGSSIGMPGYLDGYLSRMGPAAERLHRVSLESMPAIDLIAKYGKEPEALIYADPPYVGTTRGWGNNYKHELKSDDEHRELAEALHACEASVVLSGYPSDLYDRELFAGWSRVEISSMTGNGVEKARTEVLWSNRPIGEPTLFDHFGEAA</sequence>
<dbReference type="PRINTS" id="PR00505">
    <property type="entry name" value="D12N6MTFRASE"/>
</dbReference>
<dbReference type="Pfam" id="PF02086">
    <property type="entry name" value="MethyltransfD12"/>
    <property type="match status" value="1"/>
</dbReference>
<evidence type="ECO:0000313" key="7">
    <source>
        <dbReference type="Proteomes" id="UP000677082"/>
    </source>
</evidence>
<dbReference type="GO" id="GO:0032259">
    <property type="term" value="P:methylation"/>
    <property type="evidence" value="ECO:0007669"/>
    <property type="project" value="UniProtKB-KW"/>
</dbReference>